<keyword evidence="2 11" id="KW-0813">Transport</keyword>
<keyword evidence="8 12" id="KW-0472">Membrane</keyword>
<keyword evidence="3 11" id="KW-0894">Sodium channel</keyword>
<name>A0A1I8HGB0_9PLAT</name>
<proteinExistence type="inferred from homology"/>
<evidence type="ECO:0000256" key="1">
    <source>
        <dbReference type="ARBA" id="ARBA00004141"/>
    </source>
</evidence>
<evidence type="ECO:0000256" key="12">
    <source>
        <dbReference type="SAM" id="Phobius"/>
    </source>
</evidence>
<evidence type="ECO:0000256" key="9">
    <source>
        <dbReference type="ARBA" id="ARBA00023201"/>
    </source>
</evidence>
<protein>
    <submittedName>
        <fullName evidence="14">Amiloride-sensitive cation channel 5</fullName>
    </submittedName>
</protein>
<evidence type="ECO:0000256" key="7">
    <source>
        <dbReference type="ARBA" id="ARBA00023065"/>
    </source>
</evidence>
<dbReference type="GO" id="GO:0015280">
    <property type="term" value="F:ligand-gated sodium channel activity"/>
    <property type="evidence" value="ECO:0007669"/>
    <property type="project" value="TreeGrafter"/>
</dbReference>
<dbReference type="InterPro" id="IPR001873">
    <property type="entry name" value="ENaC"/>
</dbReference>
<keyword evidence="13" id="KW-1185">Reference proteome</keyword>
<keyword evidence="6" id="KW-0915">Sodium</keyword>
<evidence type="ECO:0000256" key="11">
    <source>
        <dbReference type="RuleBase" id="RU000679"/>
    </source>
</evidence>
<organism evidence="13 14">
    <name type="scientific">Macrostomum lignano</name>
    <dbReference type="NCBI Taxonomy" id="282301"/>
    <lineage>
        <taxon>Eukaryota</taxon>
        <taxon>Metazoa</taxon>
        <taxon>Spiralia</taxon>
        <taxon>Lophotrochozoa</taxon>
        <taxon>Platyhelminthes</taxon>
        <taxon>Rhabditophora</taxon>
        <taxon>Macrostomorpha</taxon>
        <taxon>Macrostomida</taxon>
        <taxon>Macrostomidae</taxon>
        <taxon>Macrostomum</taxon>
    </lineage>
</organism>
<dbReference type="WBParaSite" id="maker-uti_cns_0006133-snap-gene-0.4-mRNA-1">
    <property type="protein sequence ID" value="maker-uti_cns_0006133-snap-gene-0.4-mRNA-1"/>
    <property type="gene ID" value="maker-uti_cns_0006133-snap-gene-0.4"/>
</dbReference>
<evidence type="ECO:0000256" key="2">
    <source>
        <dbReference type="ARBA" id="ARBA00022448"/>
    </source>
</evidence>
<evidence type="ECO:0000256" key="4">
    <source>
        <dbReference type="ARBA" id="ARBA00022692"/>
    </source>
</evidence>
<keyword evidence="9 11" id="KW-0739">Sodium transport</keyword>
<sequence length="461" mass="51732">RSQRKQILEESASDTTIHGIPRTVGDRHPAVKALWLLAFIAFVGFLTRQFVMAVIKLRSLPVSTSIEPNSATFEFPDVHFCSQPMISASYPSTMGAEARNFTDAQTAKIVQLLDRFNASHPYFVAVALVNTLPTSFLSENFGMRKEQSIVKATVMPMNVELEFDKDIESFGHYKYLNCFRVRPKQNDIQRMLGNVLAYLDIFLYADATYNQSVKFYDGHIESRGLSFTGYENLLGSGFRVYFTPKYGYPDEFSPSVTIAPGYTHFIKLSMQVTNWAEKKGQCLSDQPNVQYVDLAKAEPGSYRYNLYACYAKELANIYATNLEANLPGMLPIPYSQKDLPNIYNFSQIGPNASDSEILKILVFMKKITNGQLTKETSQFMQEVQTICQNKYSCKEAVYKAKLSSIKSPLKKSLQSEFSQLLSASSVRLSGGNQSTPGRDWVIQLFNESASGSAAAEDAMIR</sequence>
<feature type="transmembrane region" description="Helical" evidence="12">
    <location>
        <begin position="33"/>
        <end position="55"/>
    </location>
</feature>
<accession>A0A1I8HGB0</accession>
<reference evidence="14" key="1">
    <citation type="submission" date="2016-11" db="UniProtKB">
        <authorList>
            <consortium name="WormBaseParasite"/>
        </authorList>
    </citation>
    <scope>IDENTIFICATION</scope>
</reference>
<evidence type="ECO:0000256" key="8">
    <source>
        <dbReference type="ARBA" id="ARBA00023136"/>
    </source>
</evidence>
<evidence type="ECO:0000313" key="14">
    <source>
        <dbReference type="WBParaSite" id="maker-uti_cns_0006133-snap-gene-0.4-mRNA-1"/>
    </source>
</evidence>
<keyword evidence="7 11" id="KW-0406">Ion transport</keyword>
<evidence type="ECO:0000256" key="3">
    <source>
        <dbReference type="ARBA" id="ARBA00022461"/>
    </source>
</evidence>
<dbReference type="GO" id="GO:0005886">
    <property type="term" value="C:plasma membrane"/>
    <property type="evidence" value="ECO:0007669"/>
    <property type="project" value="TreeGrafter"/>
</dbReference>
<dbReference type="Proteomes" id="UP000095280">
    <property type="component" value="Unplaced"/>
</dbReference>
<evidence type="ECO:0000256" key="5">
    <source>
        <dbReference type="ARBA" id="ARBA00022989"/>
    </source>
</evidence>
<evidence type="ECO:0000256" key="6">
    <source>
        <dbReference type="ARBA" id="ARBA00023053"/>
    </source>
</evidence>
<comment type="similarity">
    <text evidence="11">Belongs to the amiloride-sensitive sodium channel (TC 1.A.6) family.</text>
</comment>
<evidence type="ECO:0000313" key="13">
    <source>
        <dbReference type="Proteomes" id="UP000095280"/>
    </source>
</evidence>
<comment type="subcellular location">
    <subcellularLocation>
        <location evidence="1">Membrane</location>
        <topology evidence="1">Multi-pass membrane protein</topology>
    </subcellularLocation>
</comment>
<dbReference type="AlphaFoldDB" id="A0A1I8HGB0"/>
<keyword evidence="10 11" id="KW-0407">Ion channel</keyword>
<dbReference type="PANTHER" id="PTHR11690">
    <property type="entry name" value="AMILORIDE-SENSITIVE SODIUM CHANNEL-RELATED"/>
    <property type="match status" value="1"/>
</dbReference>
<keyword evidence="4 11" id="KW-0812">Transmembrane</keyword>
<dbReference type="Pfam" id="PF00858">
    <property type="entry name" value="ASC"/>
    <property type="match status" value="1"/>
</dbReference>
<evidence type="ECO:0000256" key="10">
    <source>
        <dbReference type="ARBA" id="ARBA00023303"/>
    </source>
</evidence>
<keyword evidence="5 12" id="KW-1133">Transmembrane helix</keyword>